<dbReference type="Proteomes" id="UP000321374">
    <property type="component" value="Unassembled WGS sequence"/>
</dbReference>
<reference evidence="1 2" key="1">
    <citation type="submission" date="2018-09" db="EMBL/GenBank/DDBJ databases">
        <title>Metagenome Assembled Genomes from an Advanced Water Purification Facility.</title>
        <authorList>
            <person name="Stamps B.W."/>
            <person name="Spear J.R."/>
        </authorList>
    </citation>
    <scope>NUCLEOTIDE SEQUENCE [LARGE SCALE GENOMIC DNA]</scope>
    <source>
        <strain evidence="1">Bin_42_2</strain>
    </source>
</reference>
<gene>
    <name evidence="1" type="ORF">E6Q51_01735</name>
</gene>
<evidence type="ECO:0000313" key="1">
    <source>
        <dbReference type="EMBL" id="TXI38133.1"/>
    </source>
</evidence>
<dbReference type="AlphaFoldDB" id="A0A5C7WMR9"/>
<name>A0A5C7WMR9_METME</name>
<dbReference type="EMBL" id="SSGG01000032">
    <property type="protein sequence ID" value="TXI38133.1"/>
    <property type="molecule type" value="Genomic_DNA"/>
</dbReference>
<sequence length="284" mass="32737">MANRYENYKVIARFELGVKPGQIWAVSTFKQKLTEIQAKFSGSYEERTALVLTELQHLIIEEIILESDPTKKLIAKGADNVRLQLIATESVTDEELTERKLDVISKVRSVNFLRNLLADKHLTYDQLERMILSSSDPAFLKQVIRNQEMPYIVAYVDEQAFEIKSFKIPEDWMEEGIITLTDYEVKKVGRDGTAVLSVPESEMGNKHIGDDRFVLIKVEKETLEYRTLICAESMGVRVSVDLAKMRKAKKQCPYYKLLKLHDMGQLLERARSEVVELQEKLSFL</sequence>
<protein>
    <submittedName>
        <fullName evidence="1">Uncharacterized protein</fullName>
    </submittedName>
</protein>
<accession>A0A5C7WMR9</accession>
<evidence type="ECO:0000313" key="2">
    <source>
        <dbReference type="Proteomes" id="UP000321374"/>
    </source>
</evidence>
<comment type="caution">
    <text evidence="1">The sequence shown here is derived from an EMBL/GenBank/DDBJ whole genome shotgun (WGS) entry which is preliminary data.</text>
</comment>
<proteinExistence type="predicted"/>
<organism evidence="1 2">
    <name type="scientific">Methylophilus methylotrophus</name>
    <name type="common">Bacterium W3A1</name>
    <dbReference type="NCBI Taxonomy" id="17"/>
    <lineage>
        <taxon>Bacteria</taxon>
        <taxon>Pseudomonadati</taxon>
        <taxon>Pseudomonadota</taxon>
        <taxon>Betaproteobacteria</taxon>
        <taxon>Nitrosomonadales</taxon>
        <taxon>Methylophilaceae</taxon>
        <taxon>Methylophilus</taxon>
    </lineage>
</organism>